<dbReference type="SUPFAM" id="SSF46785">
    <property type="entry name" value="Winged helix' DNA-binding domain"/>
    <property type="match status" value="1"/>
</dbReference>
<accession>A0A1V4SYC8</accession>
<dbReference type="Gene3D" id="1.10.150.80">
    <property type="entry name" value="HRDC domain"/>
    <property type="match status" value="1"/>
</dbReference>
<dbReference type="InterPro" id="IPR036390">
    <property type="entry name" value="WH_DNA-bd_sf"/>
</dbReference>
<dbReference type="NCBIfam" id="TIGR00614">
    <property type="entry name" value="recQ_fam"/>
    <property type="match status" value="1"/>
</dbReference>
<evidence type="ECO:0000256" key="4">
    <source>
        <dbReference type="ARBA" id="ARBA00022723"/>
    </source>
</evidence>
<dbReference type="GO" id="GO:0006281">
    <property type="term" value="P:DNA repair"/>
    <property type="evidence" value="ECO:0007669"/>
    <property type="project" value="UniProtKB-KW"/>
</dbReference>
<dbReference type="InterPro" id="IPR027417">
    <property type="entry name" value="P-loop_NTPase"/>
</dbReference>
<dbReference type="Pfam" id="PF00271">
    <property type="entry name" value="Helicase_C"/>
    <property type="match status" value="1"/>
</dbReference>
<evidence type="ECO:0000256" key="10">
    <source>
        <dbReference type="ARBA" id="ARBA00022840"/>
    </source>
</evidence>
<gene>
    <name evidence="20" type="primary">recQ_2</name>
    <name evidence="20" type="ORF">CLTHE_11090</name>
</gene>
<dbReference type="InterPro" id="IPR011545">
    <property type="entry name" value="DEAD/DEAH_box_helicase_dom"/>
</dbReference>
<dbReference type="PANTHER" id="PTHR13710">
    <property type="entry name" value="DNA HELICASE RECQ FAMILY MEMBER"/>
    <property type="match status" value="1"/>
</dbReference>
<evidence type="ECO:0000256" key="5">
    <source>
        <dbReference type="ARBA" id="ARBA00022741"/>
    </source>
</evidence>
<keyword evidence="9" id="KW-0862">Zinc</keyword>
<evidence type="ECO:0000256" key="9">
    <source>
        <dbReference type="ARBA" id="ARBA00022833"/>
    </source>
</evidence>
<dbReference type="Proteomes" id="UP000191448">
    <property type="component" value="Unassembled WGS sequence"/>
</dbReference>
<dbReference type="GO" id="GO:0016787">
    <property type="term" value="F:hydrolase activity"/>
    <property type="evidence" value="ECO:0007669"/>
    <property type="project" value="UniProtKB-KW"/>
</dbReference>
<dbReference type="FunFam" id="3.40.50.300:FF:001389">
    <property type="entry name" value="ATP-dependent DNA helicase RecQ"/>
    <property type="match status" value="1"/>
</dbReference>
<dbReference type="GO" id="GO:0005737">
    <property type="term" value="C:cytoplasm"/>
    <property type="evidence" value="ECO:0007669"/>
    <property type="project" value="TreeGrafter"/>
</dbReference>
<dbReference type="AlphaFoldDB" id="A0A1V4SYC8"/>
<keyword evidence="7 20" id="KW-0378">Hydrolase</keyword>
<dbReference type="Pfam" id="PF00570">
    <property type="entry name" value="HRDC"/>
    <property type="match status" value="1"/>
</dbReference>
<keyword evidence="10" id="KW-0067">ATP-binding</keyword>
<dbReference type="EC" id="5.6.2.4" evidence="16"/>
<dbReference type="Gene3D" id="1.10.10.10">
    <property type="entry name" value="Winged helix-like DNA-binding domain superfamily/Winged helix DNA-binding domain"/>
    <property type="match status" value="1"/>
</dbReference>
<dbReference type="GO" id="GO:0030894">
    <property type="term" value="C:replisome"/>
    <property type="evidence" value="ECO:0007669"/>
    <property type="project" value="TreeGrafter"/>
</dbReference>
<evidence type="ECO:0000259" key="17">
    <source>
        <dbReference type="PROSITE" id="PS50967"/>
    </source>
</evidence>
<dbReference type="InterPro" id="IPR004589">
    <property type="entry name" value="DNA_helicase_ATP-dep_RecQ"/>
</dbReference>
<feature type="domain" description="Helicase ATP-binding" evidence="18">
    <location>
        <begin position="28"/>
        <end position="197"/>
    </location>
</feature>
<dbReference type="InterPro" id="IPR014001">
    <property type="entry name" value="Helicase_ATP-bd"/>
</dbReference>
<dbReference type="PROSITE" id="PS51192">
    <property type="entry name" value="HELICASE_ATP_BIND_1"/>
    <property type="match status" value="1"/>
</dbReference>
<dbReference type="RefSeq" id="WP_080022378.1">
    <property type="nucleotide sequence ID" value="NZ_LTAY01000029.1"/>
</dbReference>
<dbReference type="SUPFAM" id="SSF47819">
    <property type="entry name" value="HRDC-like"/>
    <property type="match status" value="1"/>
</dbReference>
<dbReference type="SUPFAM" id="SSF52540">
    <property type="entry name" value="P-loop containing nucleoside triphosphate hydrolases"/>
    <property type="match status" value="1"/>
</dbReference>
<dbReference type="CDD" id="cd17920">
    <property type="entry name" value="DEXHc_RecQ"/>
    <property type="match status" value="1"/>
</dbReference>
<dbReference type="Gene3D" id="3.40.50.300">
    <property type="entry name" value="P-loop containing nucleotide triphosphate hydrolases"/>
    <property type="match status" value="2"/>
</dbReference>
<dbReference type="GO" id="GO:0046872">
    <property type="term" value="F:metal ion binding"/>
    <property type="evidence" value="ECO:0007669"/>
    <property type="project" value="UniProtKB-KW"/>
</dbReference>
<dbReference type="InterPro" id="IPR001650">
    <property type="entry name" value="Helicase_C-like"/>
</dbReference>
<dbReference type="GO" id="GO:0003677">
    <property type="term" value="F:DNA binding"/>
    <property type="evidence" value="ECO:0007669"/>
    <property type="project" value="UniProtKB-KW"/>
</dbReference>
<dbReference type="NCBIfam" id="TIGR01389">
    <property type="entry name" value="recQ"/>
    <property type="match status" value="1"/>
</dbReference>
<dbReference type="InterPro" id="IPR002121">
    <property type="entry name" value="HRDC_dom"/>
</dbReference>
<dbReference type="EMBL" id="LTAY01000029">
    <property type="protein sequence ID" value="OPX48650.1"/>
    <property type="molecule type" value="Genomic_DNA"/>
</dbReference>
<feature type="domain" description="HRDC" evidence="17">
    <location>
        <begin position="513"/>
        <end position="586"/>
    </location>
</feature>
<evidence type="ECO:0000259" key="18">
    <source>
        <dbReference type="PROSITE" id="PS51192"/>
    </source>
</evidence>
<evidence type="ECO:0000259" key="19">
    <source>
        <dbReference type="PROSITE" id="PS51194"/>
    </source>
</evidence>
<keyword evidence="13" id="KW-0234">DNA repair</keyword>
<dbReference type="InterPro" id="IPR036388">
    <property type="entry name" value="WH-like_DNA-bd_sf"/>
</dbReference>
<name>A0A1V4SYC8_9CLOT</name>
<evidence type="ECO:0000313" key="20">
    <source>
        <dbReference type="EMBL" id="OPX48650.1"/>
    </source>
</evidence>
<proteinExistence type="inferred from homology"/>
<comment type="similarity">
    <text evidence="3">Belongs to the helicase family. RecQ subfamily.</text>
</comment>
<dbReference type="SMART" id="SM00490">
    <property type="entry name" value="HELICc"/>
    <property type="match status" value="1"/>
</dbReference>
<evidence type="ECO:0000256" key="15">
    <source>
        <dbReference type="ARBA" id="ARBA00034617"/>
    </source>
</evidence>
<evidence type="ECO:0000256" key="12">
    <source>
        <dbReference type="ARBA" id="ARBA00023172"/>
    </source>
</evidence>
<dbReference type="InterPro" id="IPR032284">
    <property type="entry name" value="RecQ_Zn-bd"/>
</dbReference>
<keyword evidence="14" id="KW-0413">Isomerase</keyword>
<dbReference type="SMART" id="SM00956">
    <property type="entry name" value="RQC"/>
    <property type="match status" value="1"/>
</dbReference>
<keyword evidence="6" id="KW-0227">DNA damage</keyword>
<dbReference type="SMART" id="SM00487">
    <property type="entry name" value="DEXDc"/>
    <property type="match status" value="1"/>
</dbReference>
<dbReference type="PROSITE" id="PS50967">
    <property type="entry name" value="HRDC"/>
    <property type="match status" value="1"/>
</dbReference>
<dbReference type="GO" id="GO:0043138">
    <property type="term" value="F:3'-5' DNA helicase activity"/>
    <property type="evidence" value="ECO:0007669"/>
    <property type="project" value="UniProtKB-EC"/>
</dbReference>
<dbReference type="Pfam" id="PF09382">
    <property type="entry name" value="RQC"/>
    <property type="match status" value="1"/>
</dbReference>
<comment type="catalytic activity">
    <reaction evidence="15">
        <text>Couples ATP hydrolysis with the unwinding of duplex DNA by translocating in the 3'-5' direction.</text>
        <dbReference type="EC" id="5.6.2.4"/>
    </reaction>
</comment>
<dbReference type="PANTHER" id="PTHR13710:SF105">
    <property type="entry name" value="ATP-DEPENDENT DNA HELICASE Q1"/>
    <property type="match status" value="1"/>
</dbReference>
<dbReference type="InterPro" id="IPR006293">
    <property type="entry name" value="DNA_helicase_ATP-dep_RecQ_bac"/>
</dbReference>
<keyword evidence="8 20" id="KW-0347">Helicase</keyword>
<evidence type="ECO:0000256" key="2">
    <source>
        <dbReference type="ARBA" id="ARBA00001947"/>
    </source>
</evidence>
<evidence type="ECO:0000256" key="3">
    <source>
        <dbReference type="ARBA" id="ARBA00005446"/>
    </source>
</evidence>
<dbReference type="InterPro" id="IPR010997">
    <property type="entry name" value="HRDC-like_sf"/>
</dbReference>
<evidence type="ECO:0000256" key="8">
    <source>
        <dbReference type="ARBA" id="ARBA00022806"/>
    </source>
</evidence>
<dbReference type="GO" id="GO:0005524">
    <property type="term" value="F:ATP binding"/>
    <property type="evidence" value="ECO:0007669"/>
    <property type="project" value="UniProtKB-KW"/>
</dbReference>
<evidence type="ECO:0000256" key="14">
    <source>
        <dbReference type="ARBA" id="ARBA00023235"/>
    </source>
</evidence>
<dbReference type="InterPro" id="IPR018982">
    <property type="entry name" value="RQC_domain"/>
</dbReference>
<evidence type="ECO:0000256" key="1">
    <source>
        <dbReference type="ARBA" id="ARBA00001946"/>
    </source>
</evidence>
<dbReference type="SMART" id="SM00341">
    <property type="entry name" value="HRDC"/>
    <property type="match status" value="1"/>
</dbReference>
<keyword evidence="4" id="KW-0479">Metal-binding</keyword>
<dbReference type="GO" id="GO:0009378">
    <property type="term" value="F:four-way junction helicase activity"/>
    <property type="evidence" value="ECO:0007669"/>
    <property type="project" value="TreeGrafter"/>
</dbReference>
<dbReference type="Pfam" id="PF00270">
    <property type="entry name" value="DEAD"/>
    <property type="match status" value="1"/>
</dbReference>
<keyword evidence="12" id="KW-0233">DNA recombination</keyword>
<comment type="caution">
    <text evidence="20">The sequence shown here is derived from an EMBL/GenBank/DDBJ whole genome shotgun (WGS) entry which is preliminary data.</text>
</comment>
<dbReference type="GO" id="GO:0043590">
    <property type="term" value="C:bacterial nucleoid"/>
    <property type="evidence" value="ECO:0007669"/>
    <property type="project" value="TreeGrafter"/>
</dbReference>
<protein>
    <recommendedName>
        <fullName evidence="16">DNA helicase RecQ</fullName>
        <ecNumber evidence="16">5.6.2.4</ecNumber>
    </recommendedName>
</protein>
<comment type="cofactor">
    <cofactor evidence="1">
        <name>Mg(2+)</name>
        <dbReference type="ChEBI" id="CHEBI:18420"/>
    </cofactor>
</comment>
<dbReference type="OrthoDB" id="9763310at2"/>
<organism evidence="20 21">
    <name type="scientific">Clostridium thermobutyricum DSM 4928</name>
    <dbReference type="NCBI Taxonomy" id="1121339"/>
    <lineage>
        <taxon>Bacteria</taxon>
        <taxon>Bacillati</taxon>
        <taxon>Bacillota</taxon>
        <taxon>Clostridia</taxon>
        <taxon>Eubacteriales</taxon>
        <taxon>Clostridiaceae</taxon>
        <taxon>Clostridium</taxon>
    </lineage>
</organism>
<sequence length="586" mass="67844">MNIKDKAYYALNKFYGYKSFREGQLEVIEKIAFNKDVFCLLPTGGGKSVCYQIPSIILDGVTIVISPLISLMKDQVDNLRELGIKGTFINSSLSNEKIKEILKDAMFGEYKIIYISPERLESEYFKKMIREINISHIAIDEAHCVSEWGHDFRKSYRAIKPFYNSLKKRPVISAFTATATKEVMEDSIKLLGLNNPYIYKGDINRNNLKISVLKEIDKEEVKDIIRDHEDESGIIYCSSRKEVDELYYILNDLGYSVLKYHGGMSEEDKEKSQDAFLDEEKNVMIATNAFGMGIDKSNIRFIVHFTMPKNLESYYQEIGRGGRDGTSCDCYLFYCRNDISRVEFLINKSIPLSRREIAIRKLQSMIDYCEYDDCYRGFLLDYFNNERKINFCNNCSNCLNSDKARDFTREAQIILSTVFRTREKFGISVLVDILKGIKGPKVIKYELDKVTTFGLMKEYSSKYIREIISGLLEMGYVSLKEGTYSMLKLNNFSMKVLKSEEDVLMVLESIEEEILNKDLYNALKTWRRIVSNKEGVRPYIIFSDTSLINIANIKPKTKEELLSIRGMGEKKFEKYGEEILKLISNM</sequence>
<feature type="domain" description="Helicase C-terminal" evidence="19">
    <location>
        <begin position="220"/>
        <end position="363"/>
    </location>
</feature>
<evidence type="ECO:0000256" key="7">
    <source>
        <dbReference type="ARBA" id="ARBA00022801"/>
    </source>
</evidence>
<dbReference type="GO" id="GO:0006260">
    <property type="term" value="P:DNA replication"/>
    <property type="evidence" value="ECO:0007669"/>
    <property type="project" value="InterPro"/>
</dbReference>
<evidence type="ECO:0000313" key="21">
    <source>
        <dbReference type="Proteomes" id="UP000191448"/>
    </source>
</evidence>
<evidence type="ECO:0000256" key="13">
    <source>
        <dbReference type="ARBA" id="ARBA00023204"/>
    </source>
</evidence>
<keyword evidence="5" id="KW-0547">Nucleotide-binding</keyword>
<keyword evidence="11" id="KW-0238">DNA-binding</keyword>
<evidence type="ECO:0000256" key="6">
    <source>
        <dbReference type="ARBA" id="ARBA00022763"/>
    </source>
</evidence>
<dbReference type="GO" id="GO:0006310">
    <property type="term" value="P:DNA recombination"/>
    <property type="evidence" value="ECO:0007669"/>
    <property type="project" value="UniProtKB-UniRule"/>
</dbReference>
<dbReference type="InterPro" id="IPR044876">
    <property type="entry name" value="HRDC_dom_sf"/>
</dbReference>
<comment type="cofactor">
    <cofactor evidence="2">
        <name>Zn(2+)</name>
        <dbReference type="ChEBI" id="CHEBI:29105"/>
    </cofactor>
</comment>
<evidence type="ECO:0000256" key="11">
    <source>
        <dbReference type="ARBA" id="ARBA00023125"/>
    </source>
</evidence>
<reference evidence="20 21" key="1">
    <citation type="submission" date="2016-02" db="EMBL/GenBank/DDBJ databases">
        <title>Genome sequence of Clostridium thermobutyricum DSM 4928.</title>
        <authorList>
            <person name="Poehlein A."/>
            <person name="Daniel R."/>
        </authorList>
    </citation>
    <scope>NUCLEOTIDE SEQUENCE [LARGE SCALE GENOMIC DNA]</scope>
    <source>
        <strain evidence="20 21">DSM 4928</strain>
    </source>
</reference>
<evidence type="ECO:0000256" key="16">
    <source>
        <dbReference type="NCBIfam" id="TIGR01389"/>
    </source>
</evidence>
<dbReference type="PROSITE" id="PS51194">
    <property type="entry name" value="HELICASE_CTER"/>
    <property type="match status" value="1"/>
</dbReference>
<dbReference type="GO" id="GO:0009432">
    <property type="term" value="P:SOS response"/>
    <property type="evidence" value="ECO:0007669"/>
    <property type="project" value="UniProtKB-UniRule"/>
</dbReference>
<dbReference type="Pfam" id="PF16124">
    <property type="entry name" value="RecQ_Zn_bind"/>
    <property type="match status" value="1"/>
</dbReference>